<dbReference type="RefSeq" id="WP_089097174.1">
    <property type="nucleotide sequence ID" value="NZ_NDYL01000001.1"/>
</dbReference>
<gene>
    <name evidence="2" type="ORF">B9L23_07605</name>
</gene>
<evidence type="ECO:0000313" key="3">
    <source>
        <dbReference type="Proteomes" id="UP000198394"/>
    </source>
</evidence>
<sequence length="1755" mass="197434">MSIRPVEQNSKMLYLQAKYQFDKAMKKFEDGTIKSEPQLIQSVFQAFQDFFTSIGKPHMIPRYVTEHGPAWSEDYNEMLDEIRADLELLFEEANLLGKALYTDFNYNVMQHDMLQKEFEEVLDKMRDLEIYAGYSKDGIIRIGRDDFLNTNKIDFEHISGVPLEITKDGVTLAKRGEPRNVAKNAKVTIVTGNKRYSDFLIGADSNGFPGNNTEITVIADPLISSGNMYSFVGREDNHGNYGAVIDGNPNTWFEYEKVNLREHEKVRVAKNLGWKYQVYDDKTIEYIGEPENGVLKLHLQIVLDKVEIINQINIRMYTPPNYGAKPAIVKNILISDGVEAPKSILKESKQDTDYTFIFPPMKAKVISILFEQPEKYYTDIGHIYYEQKTNIQNPKDYVFDTVTKQYKPKYATRVEGPLINIEELGVKVDMNKTDVNVYYPMKTAEDSKGYSLQNIINNLTTRVDLSTVDMGVERFEGWRYCIGIRDIEILSCEYETTGEIVTKPFYFDKPLTKISLSVHETLPELFANNPTIKYDWIQYFISIDDGLTWHPITPIEHELLYEDQPPKIYTIGKVSEEEATSEKYGYLESEYPVYSIRLKILFTRPEEGEYDTFAGETEEKNYAFMTPTLKKYLFQVETYNDESDSQESKKQIVNWSNLEQPPSPSDDDNEYGNNDGAGGSDNGNEGGSGGSGSGGSGESDTGDDKLKVTITNNVSMWCSDQDFILKGYAQGPNDIIMIELYINNQLFATVEGNGTQQEFSFSIPKQNFQPDQILTLTVKAYDFETVGQASKILQIIDCTGMPEEDRPSDETNQEHIKVSIDNKISTLCVCNHLSIVGTITSGNAIQGYKLFINGIEIDPMNIGEPPNELPCEESNWPASVTNVVSSNVISFSWTIPYWKLHELGFEEGSIVEVTVAANDEQEVGSDSFTFTITACGAGGSEGGSGDGEGGGSGNDSGPTVNGCYILDTVIIQYYHEEERRIMELEIGSDMLPFEFNNGGGTWVTVGWSDSFKGVTVMITNGFNESGSAFQLNAIGVRYRDFYDNQQIKWAYNILEQSEGNRNLELMLGNPEERDSSTWVDEIQNGNYSNAPSLGGINDYVSVVFGNEWATNSCGIGQEFNIEEHKKDPDAPLEEDKERIRDCKLLKKIVFQYYNDAKQLMGIYQIDLNENYKALYKVETKNGQCEVLVGWYDLFKGILMNIKTASGDNNILLTALGAVYEDEYGDLRTTWIESIRYQTYTVKNSNLMIGKPKSLDECPWIEEVNQGNYANAPVLGKQGATLVGLINEEIKNSMCPVQYVIDNHPEMPPLDQIPPTITINSVPNPYCYQQLNPDNTLTVSGTVQDNNGIDRWEVYKDNQLIASGTSTDFSTNIPITLPSKDPKLDIYPDMNVSITVKARDIFQNESSQTIVITLKDCTPYAYTEGSITVNAEILYETDVTIDLGNFMTEWTEWNQNPSDPGNWSVVNNAGRTELTNLVNQGTRSAWYNKAHLANTDYKIQAIIQSRGSDDDMMGLFFRVNENASGQVIGFYSVEFDGLPGSHVNGPGFRILKWSYNGSWTRTVLAENTSWAWTQMQYKVYRITVSVLGNQISAKLEVDPSTGGSSAAPSGPFTFTEIGTLYAEDNTYTQGAWGPMTASNPSTFFWDLKMSGVQSITANDDSNLQQVIWGQGLNKPTNNVDFVDIPLTKAISSYFQTHITNAINNRGISPSKVIDVRYEIVNDTVPEDVRFEPYDVNEKQTYNDNAVIVAKNVQVYK</sequence>
<name>A0A226QQH2_9BACL</name>
<feature type="region of interest" description="Disordered" evidence="1">
    <location>
        <begin position="656"/>
        <end position="704"/>
    </location>
</feature>
<feature type="compositionally biased region" description="Gly residues" evidence="1">
    <location>
        <begin position="675"/>
        <end position="697"/>
    </location>
</feature>
<dbReference type="Proteomes" id="UP000198394">
    <property type="component" value="Unassembled WGS sequence"/>
</dbReference>
<keyword evidence="3" id="KW-1185">Reference proteome</keyword>
<proteinExistence type="predicted"/>
<dbReference type="Pfam" id="PF17957">
    <property type="entry name" value="Big_7"/>
    <property type="match status" value="1"/>
</dbReference>
<accession>A0A226QQH2</accession>
<comment type="caution">
    <text evidence="2">The sequence shown here is derived from an EMBL/GenBank/DDBJ whole genome shotgun (WGS) entry which is preliminary data.</text>
</comment>
<reference evidence="2 3" key="1">
    <citation type="submission" date="2017-04" db="EMBL/GenBank/DDBJ databases">
        <title>The genome sequence of Parageobacillus galactosidasius DSM 18751.</title>
        <authorList>
            <person name="Ramaloko W.T."/>
            <person name="Koen N."/>
            <person name="Polliack S."/>
            <person name="Aliyu H."/>
            <person name="Lebre P."/>
            <person name="Mohr T."/>
            <person name="Oswald F."/>
            <person name="Zwick M."/>
            <person name="Neumann A."/>
            <person name="Syldatk C."/>
            <person name="Cowan D."/>
            <person name="De Maayer P."/>
        </authorList>
    </citation>
    <scope>NUCLEOTIDE SEQUENCE [LARGE SCALE GENOMIC DNA]</scope>
    <source>
        <strain evidence="2 3">DSM 18751</strain>
    </source>
</reference>
<dbReference type="InterPro" id="IPR013783">
    <property type="entry name" value="Ig-like_fold"/>
</dbReference>
<organism evidence="2 3">
    <name type="scientific">Parageobacillus galactosidasius</name>
    <dbReference type="NCBI Taxonomy" id="883812"/>
    <lineage>
        <taxon>Bacteria</taxon>
        <taxon>Bacillati</taxon>
        <taxon>Bacillota</taxon>
        <taxon>Bacilli</taxon>
        <taxon>Bacillales</taxon>
        <taxon>Anoxybacillaceae</taxon>
        <taxon>Parageobacillus</taxon>
    </lineage>
</organism>
<dbReference type="EMBL" id="NDYL01000001">
    <property type="protein sequence ID" value="OXB94721.1"/>
    <property type="molecule type" value="Genomic_DNA"/>
</dbReference>
<evidence type="ECO:0000313" key="2">
    <source>
        <dbReference type="EMBL" id="OXB94721.1"/>
    </source>
</evidence>
<evidence type="ECO:0000256" key="1">
    <source>
        <dbReference type="SAM" id="MobiDB-lite"/>
    </source>
</evidence>
<dbReference type="Gene3D" id="2.60.40.10">
    <property type="entry name" value="Immunoglobulins"/>
    <property type="match status" value="1"/>
</dbReference>
<protein>
    <submittedName>
        <fullName evidence="2">Uncharacterized protein</fullName>
    </submittedName>
</protein>